<dbReference type="PANTHER" id="PTHR23511:SF36">
    <property type="entry name" value="EG:BACR7A4.13 PROTEIN-RELATED"/>
    <property type="match status" value="1"/>
</dbReference>
<dbReference type="PANTHER" id="PTHR23511">
    <property type="entry name" value="SYNAPTIC VESICLE GLYCOPROTEIN 2"/>
    <property type="match status" value="1"/>
</dbReference>
<evidence type="ECO:0000256" key="3">
    <source>
        <dbReference type="ARBA" id="ARBA00022448"/>
    </source>
</evidence>
<dbReference type="Pfam" id="PF00083">
    <property type="entry name" value="Sugar_tr"/>
    <property type="match status" value="1"/>
</dbReference>
<organism evidence="9 10">
    <name type="scientific">Ceratosolen solmsi marchali</name>
    <dbReference type="NCBI Taxonomy" id="326594"/>
    <lineage>
        <taxon>Eukaryota</taxon>
        <taxon>Metazoa</taxon>
        <taxon>Ecdysozoa</taxon>
        <taxon>Arthropoda</taxon>
        <taxon>Hexapoda</taxon>
        <taxon>Insecta</taxon>
        <taxon>Pterygota</taxon>
        <taxon>Neoptera</taxon>
        <taxon>Endopterygota</taxon>
        <taxon>Hymenoptera</taxon>
        <taxon>Apocrita</taxon>
        <taxon>Proctotrupomorpha</taxon>
        <taxon>Chalcidoidea</taxon>
        <taxon>Agaonidae</taxon>
        <taxon>Agaoninae</taxon>
        <taxon>Ceratosolen</taxon>
    </lineage>
</organism>
<feature type="transmembrane region" description="Helical" evidence="7">
    <location>
        <begin position="441"/>
        <end position="462"/>
    </location>
</feature>
<keyword evidence="4 7" id="KW-0812">Transmembrane</keyword>
<dbReference type="PROSITE" id="PS50850">
    <property type="entry name" value="MFS"/>
    <property type="match status" value="1"/>
</dbReference>
<dbReference type="Gene3D" id="1.20.1250.20">
    <property type="entry name" value="MFS general substrate transporter like domains"/>
    <property type="match status" value="1"/>
</dbReference>
<evidence type="ECO:0000256" key="2">
    <source>
        <dbReference type="ARBA" id="ARBA00008335"/>
    </source>
</evidence>
<feature type="transmembrane region" description="Helical" evidence="7">
    <location>
        <begin position="310"/>
        <end position="332"/>
    </location>
</feature>
<feature type="transmembrane region" description="Helical" evidence="7">
    <location>
        <begin position="38"/>
        <end position="65"/>
    </location>
</feature>
<feature type="transmembrane region" description="Helical" evidence="7">
    <location>
        <begin position="172"/>
        <end position="195"/>
    </location>
</feature>
<comment type="similarity">
    <text evidence="2">Belongs to the major facilitator superfamily.</text>
</comment>
<feature type="transmembrane region" description="Helical" evidence="7">
    <location>
        <begin position="80"/>
        <end position="101"/>
    </location>
</feature>
<keyword evidence="6 7" id="KW-0472">Membrane</keyword>
<evidence type="ECO:0000259" key="8">
    <source>
        <dbReference type="PROSITE" id="PS50850"/>
    </source>
</evidence>
<accession>A0AAJ6YBC7</accession>
<keyword evidence="5 7" id="KW-1133">Transmembrane helix</keyword>
<reference evidence="10" key="1">
    <citation type="submission" date="2025-08" db="UniProtKB">
        <authorList>
            <consortium name="RefSeq"/>
        </authorList>
    </citation>
    <scope>IDENTIFICATION</scope>
</reference>
<dbReference type="GO" id="GO:0022857">
    <property type="term" value="F:transmembrane transporter activity"/>
    <property type="evidence" value="ECO:0007669"/>
    <property type="project" value="InterPro"/>
</dbReference>
<feature type="transmembrane region" description="Helical" evidence="7">
    <location>
        <begin position="469"/>
        <end position="489"/>
    </location>
</feature>
<evidence type="ECO:0000256" key="5">
    <source>
        <dbReference type="ARBA" id="ARBA00022989"/>
    </source>
</evidence>
<sequence length="619" mass="69765">MSADSRENGSIWIIDEHLKPPNPIADYDKAIATTGYGLFNILLLFAALPIGWTCIIDTTSTAFIINSTECVFELTTFRKGIAMSSIYIGMIISGPIWDFILKDSIIDYLGNKNIMIIGILLDTLCNILSAHATSFSIFILLKLISGILIAGPLSVVMAYLAEFHSPAYERKFTRWAGLLIVISNIIPPAVAAILLSRTCQFSFTIYQHFYPTWRVYLLMCAIPSVLGLLTACFMPNSPKFLLTHGKNREALRLFRIMFSMNNFKSSSEYEINELDFQQKIRRKINITCKVTLCESISNLKLLFSTNYVKTISVILLLQFSSMIGFNVMRLWVPSVFVVLNNFRVLLKSYYPTNEYITMCEMIFPRIKKINYASCNYTLPSVESAVYVNSTIIATSAVTFSFIFALLTDARIKKICITFIMFLLSAVGSFGANWVIHIPYMLVLLGFIIVACRITSNCIIAYNAQVMPQFLRITAFNVINFIGNCGAAAGNVIFSLVLGLDCVSAFLSIGCIAIVSNHRIQYYLSHDGVFKPDSITSKLRVIFNDINLTSTSSLHRHLFAIDITKIYRQIRIHNDDWDLQRILWMDEQKAEVPYHLTTVTYGTKAVPFFAVRTLLSTSRG</sequence>
<dbReference type="SUPFAM" id="SSF103473">
    <property type="entry name" value="MFS general substrate transporter"/>
    <property type="match status" value="1"/>
</dbReference>
<evidence type="ECO:0000313" key="9">
    <source>
        <dbReference type="Proteomes" id="UP000695007"/>
    </source>
</evidence>
<feature type="transmembrane region" description="Helical" evidence="7">
    <location>
        <begin position="414"/>
        <end position="435"/>
    </location>
</feature>
<dbReference type="Proteomes" id="UP000695007">
    <property type="component" value="Unplaced"/>
</dbReference>
<dbReference type="KEGG" id="csol:105359003"/>
<evidence type="ECO:0000256" key="1">
    <source>
        <dbReference type="ARBA" id="ARBA00004141"/>
    </source>
</evidence>
<proteinExistence type="inferred from homology"/>
<feature type="transmembrane region" description="Helical" evidence="7">
    <location>
        <begin position="137"/>
        <end position="160"/>
    </location>
</feature>
<evidence type="ECO:0000313" key="10">
    <source>
        <dbReference type="RefSeq" id="XP_011493781.1"/>
    </source>
</evidence>
<dbReference type="GO" id="GO:0016020">
    <property type="term" value="C:membrane"/>
    <property type="evidence" value="ECO:0007669"/>
    <property type="project" value="UniProtKB-SubCell"/>
</dbReference>
<dbReference type="RefSeq" id="XP_011493781.1">
    <property type="nucleotide sequence ID" value="XM_011495479.1"/>
</dbReference>
<keyword evidence="9" id="KW-1185">Reference proteome</keyword>
<keyword evidence="3" id="KW-0813">Transport</keyword>
<feature type="transmembrane region" description="Helical" evidence="7">
    <location>
        <begin position="385"/>
        <end position="407"/>
    </location>
</feature>
<dbReference type="InterPro" id="IPR036259">
    <property type="entry name" value="MFS_trans_sf"/>
</dbReference>
<name>A0AAJ6YBC7_9HYME</name>
<dbReference type="InterPro" id="IPR005828">
    <property type="entry name" value="MFS_sugar_transport-like"/>
</dbReference>
<feature type="transmembrane region" description="Helical" evidence="7">
    <location>
        <begin position="113"/>
        <end position="131"/>
    </location>
</feature>
<gene>
    <name evidence="10" type="primary">LOC105359003</name>
</gene>
<evidence type="ECO:0000256" key="6">
    <source>
        <dbReference type="ARBA" id="ARBA00023136"/>
    </source>
</evidence>
<dbReference type="InterPro" id="IPR020846">
    <property type="entry name" value="MFS_dom"/>
</dbReference>
<feature type="domain" description="Major facilitator superfamily (MFS) profile" evidence="8">
    <location>
        <begin position="43"/>
        <end position="527"/>
    </location>
</feature>
<evidence type="ECO:0000256" key="4">
    <source>
        <dbReference type="ARBA" id="ARBA00022692"/>
    </source>
</evidence>
<feature type="transmembrane region" description="Helical" evidence="7">
    <location>
        <begin position="215"/>
        <end position="234"/>
    </location>
</feature>
<protein>
    <submittedName>
        <fullName evidence="10">Synaptic vesicle glycoprotein 2B-like</fullName>
    </submittedName>
</protein>
<comment type="subcellular location">
    <subcellularLocation>
        <location evidence="1">Membrane</location>
        <topology evidence="1">Multi-pass membrane protein</topology>
    </subcellularLocation>
</comment>
<evidence type="ECO:0000256" key="7">
    <source>
        <dbReference type="SAM" id="Phobius"/>
    </source>
</evidence>
<dbReference type="GeneID" id="105359003"/>
<dbReference type="AlphaFoldDB" id="A0AAJ6YBC7"/>